<dbReference type="InterPro" id="IPR050250">
    <property type="entry name" value="Macrolide_Exporter_MacB"/>
</dbReference>
<reference evidence="10" key="1">
    <citation type="journal article" date="2019" name="Int. J. Syst. Evol. Microbiol.">
        <title>The Global Catalogue of Microorganisms (GCM) 10K type strain sequencing project: providing services to taxonomists for standard genome sequencing and annotation.</title>
        <authorList>
            <consortium name="The Broad Institute Genomics Platform"/>
            <consortium name="The Broad Institute Genome Sequencing Center for Infectious Disease"/>
            <person name="Wu L."/>
            <person name="Ma J."/>
        </authorList>
    </citation>
    <scope>NUCLEOTIDE SEQUENCE [LARGE SCALE GENOMIC DNA]</scope>
    <source>
        <strain evidence="10">JCM 17217</strain>
    </source>
</reference>
<dbReference type="EMBL" id="BAABDI010000001">
    <property type="protein sequence ID" value="GAA3959859.1"/>
    <property type="molecule type" value="Genomic_DNA"/>
</dbReference>
<evidence type="ECO:0000256" key="5">
    <source>
        <dbReference type="ARBA" id="ARBA00023136"/>
    </source>
</evidence>
<evidence type="ECO:0000256" key="3">
    <source>
        <dbReference type="ARBA" id="ARBA00022692"/>
    </source>
</evidence>
<proteinExistence type="predicted"/>
<name>A0ABP7P6A3_9BACT</name>
<protein>
    <submittedName>
        <fullName evidence="9">ABC transporter permease</fullName>
    </submittedName>
</protein>
<dbReference type="Pfam" id="PF02687">
    <property type="entry name" value="FtsX"/>
    <property type="match status" value="1"/>
</dbReference>
<keyword evidence="2" id="KW-1003">Cell membrane</keyword>
<evidence type="ECO:0000256" key="2">
    <source>
        <dbReference type="ARBA" id="ARBA00022475"/>
    </source>
</evidence>
<comment type="caution">
    <text evidence="9">The sequence shown here is derived from an EMBL/GenBank/DDBJ whole genome shotgun (WGS) entry which is preliminary data.</text>
</comment>
<accession>A0ABP7P6A3</accession>
<keyword evidence="5 6" id="KW-0472">Membrane</keyword>
<keyword evidence="3 6" id="KW-0812">Transmembrane</keyword>
<comment type="subcellular location">
    <subcellularLocation>
        <location evidence="1">Cell membrane</location>
        <topology evidence="1">Multi-pass membrane protein</topology>
    </subcellularLocation>
</comment>
<dbReference type="RefSeq" id="WP_345120334.1">
    <property type="nucleotide sequence ID" value="NZ_BAABDI010000001.1"/>
</dbReference>
<evidence type="ECO:0000259" key="7">
    <source>
        <dbReference type="Pfam" id="PF02687"/>
    </source>
</evidence>
<dbReference type="PANTHER" id="PTHR30572">
    <property type="entry name" value="MEMBRANE COMPONENT OF TRANSPORTER-RELATED"/>
    <property type="match status" value="1"/>
</dbReference>
<feature type="transmembrane region" description="Helical" evidence="6">
    <location>
        <begin position="375"/>
        <end position="397"/>
    </location>
</feature>
<gene>
    <name evidence="9" type="ORF">GCM10022407_03670</name>
</gene>
<sequence length="419" mass="45943">MLLSYLKIAWKVLLRRKFFTFISLFGISFTLMIMLVVMAFVNHVSGGHAPEKRIDQMLFVNLLHQQHRDGGNMNAPMSADFIDRYVRTMKTPAMVGLTSMTSSATSFANNESLTLDVRYTDGNYWKVTDFNFLDGRAFTAQEVGQADRVCVINEHTARAFFGTTQGVSGRDIEIGVHRYRITGVVPDVPVIRIYSSADVWVPYTLSTSYSKAAKLDGEFMAILLAADSKQVPAMRAEFAQVMRRVEIPDPKLVKTLHCHADPALASITRQITGHTDTEDDGMGIFLLGCSVLGLLFMLLPALNLVNLNVTRIMERASEIGVRKAFGASGGTLVAQFLVENVVLAVLGGLLGLGLAAGALQLLNDSHFIAYSQFSLSWWAFGWGMVLALVFGLMSGVYPAWKMSRLNPVDALRGSGGGPQ</sequence>
<evidence type="ECO:0000313" key="10">
    <source>
        <dbReference type="Proteomes" id="UP001501556"/>
    </source>
</evidence>
<dbReference type="Proteomes" id="UP001501556">
    <property type="component" value="Unassembled WGS sequence"/>
</dbReference>
<dbReference type="InterPro" id="IPR003838">
    <property type="entry name" value="ABC3_permease_C"/>
</dbReference>
<evidence type="ECO:0000256" key="1">
    <source>
        <dbReference type="ARBA" id="ARBA00004651"/>
    </source>
</evidence>
<evidence type="ECO:0000259" key="8">
    <source>
        <dbReference type="Pfam" id="PF12704"/>
    </source>
</evidence>
<organism evidence="9 10">
    <name type="scientific">Hymenobacter antarcticus</name>
    <dbReference type="NCBI Taxonomy" id="486270"/>
    <lineage>
        <taxon>Bacteria</taxon>
        <taxon>Pseudomonadati</taxon>
        <taxon>Bacteroidota</taxon>
        <taxon>Cytophagia</taxon>
        <taxon>Cytophagales</taxon>
        <taxon>Hymenobacteraceae</taxon>
        <taxon>Hymenobacter</taxon>
    </lineage>
</organism>
<feature type="domain" description="MacB-like periplasmic core" evidence="8">
    <location>
        <begin position="20"/>
        <end position="240"/>
    </location>
</feature>
<dbReference type="InterPro" id="IPR025857">
    <property type="entry name" value="MacB_PCD"/>
</dbReference>
<feature type="domain" description="ABC3 transporter permease C-terminal" evidence="7">
    <location>
        <begin position="291"/>
        <end position="407"/>
    </location>
</feature>
<dbReference type="Pfam" id="PF12704">
    <property type="entry name" value="MacB_PCD"/>
    <property type="match status" value="1"/>
</dbReference>
<evidence type="ECO:0000256" key="6">
    <source>
        <dbReference type="SAM" id="Phobius"/>
    </source>
</evidence>
<evidence type="ECO:0000313" key="9">
    <source>
        <dbReference type="EMBL" id="GAA3959859.1"/>
    </source>
</evidence>
<dbReference type="PANTHER" id="PTHR30572:SF18">
    <property type="entry name" value="ABC-TYPE MACROLIDE FAMILY EXPORT SYSTEM PERMEASE COMPONENT 2"/>
    <property type="match status" value="1"/>
</dbReference>
<evidence type="ECO:0000256" key="4">
    <source>
        <dbReference type="ARBA" id="ARBA00022989"/>
    </source>
</evidence>
<feature type="transmembrane region" description="Helical" evidence="6">
    <location>
        <begin position="21"/>
        <end position="41"/>
    </location>
</feature>
<feature type="transmembrane region" description="Helical" evidence="6">
    <location>
        <begin position="282"/>
        <end position="305"/>
    </location>
</feature>
<keyword evidence="4 6" id="KW-1133">Transmembrane helix</keyword>
<keyword evidence="10" id="KW-1185">Reference proteome</keyword>
<feature type="transmembrane region" description="Helical" evidence="6">
    <location>
        <begin position="341"/>
        <end position="363"/>
    </location>
</feature>